<dbReference type="OrthoDB" id="416119at2759"/>
<keyword evidence="3" id="KW-1185">Reference proteome</keyword>
<feature type="compositionally biased region" description="Basic and acidic residues" evidence="1">
    <location>
        <begin position="11"/>
        <end position="51"/>
    </location>
</feature>
<protein>
    <submittedName>
        <fullName evidence="2">Uncharacterized protein</fullName>
    </submittedName>
</protein>
<sequence>MKRLFGARRSGKLENSKEEVQEHLRKIHSDERREKKLEECDKLVPPEEPKKQFDESELKFKEVHDVLNKTRVTSAPGAHGIQYRVYKNCPKLTRRLWKLFSLEKKGDRCMV</sequence>
<reference evidence="2" key="1">
    <citation type="submission" date="2018-11" db="EMBL/GenBank/DDBJ databases">
        <authorList>
            <person name="Alioto T."/>
            <person name="Alioto T."/>
        </authorList>
    </citation>
    <scope>NUCLEOTIDE SEQUENCE</scope>
</reference>
<dbReference type="EMBL" id="UYJE01009066">
    <property type="protein sequence ID" value="VDI69744.1"/>
    <property type="molecule type" value="Genomic_DNA"/>
</dbReference>
<evidence type="ECO:0000313" key="3">
    <source>
        <dbReference type="Proteomes" id="UP000596742"/>
    </source>
</evidence>
<accession>A0A8B6GVR6</accession>
<gene>
    <name evidence="2" type="ORF">MGAL_10B088467</name>
</gene>
<feature type="region of interest" description="Disordered" evidence="1">
    <location>
        <begin position="1"/>
        <end position="51"/>
    </location>
</feature>
<feature type="compositionally biased region" description="Basic residues" evidence="1">
    <location>
        <begin position="1"/>
        <end position="10"/>
    </location>
</feature>
<evidence type="ECO:0000256" key="1">
    <source>
        <dbReference type="SAM" id="MobiDB-lite"/>
    </source>
</evidence>
<evidence type="ECO:0000313" key="2">
    <source>
        <dbReference type="EMBL" id="VDI69744.1"/>
    </source>
</evidence>
<comment type="caution">
    <text evidence="2">The sequence shown here is derived from an EMBL/GenBank/DDBJ whole genome shotgun (WGS) entry which is preliminary data.</text>
</comment>
<dbReference type="Proteomes" id="UP000596742">
    <property type="component" value="Unassembled WGS sequence"/>
</dbReference>
<organism evidence="2 3">
    <name type="scientific">Mytilus galloprovincialis</name>
    <name type="common">Mediterranean mussel</name>
    <dbReference type="NCBI Taxonomy" id="29158"/>
    <lineage>
        <taxon>Eukaryota</taxon>
        <taxon>Metazoa</taxon>
        <taxon>Spiralia</taxon>
        <taxon>Lophotrochozoa</taxon>
        <taxon>Mollusca</taxon>
        <taxon>Bivalvia</taxon>
        <taxon>Autobranchia</taxon>
        <taxon>Pteriomorphia</taxon>
        <taxon>Mytilida</taxon>
        <taxon>Mytiloidea</taxon>
        <taxon>Mytilidae</taxon>
        <taxon>Mytilinae</taxon>
        <taxon>Mytilus</taxon>
    </lineage>
</organism>
<dbReference type="AlphaFoldDB" id="A0A8B6GVR6"/>
<proteinExistence type="predicted"/>
<name>A0A8B6GVR6_MYTGA</name>